<dbReference type="EMBL" id="KN832978">
    <property type="protein sequence ID" value="KIM88047.1"/>
    <property type="molecule type" value="Genomic_DNA"/>
</dbReference>
<reference evidence="1 2" key="1">
    <citation type="submission" date="2014-04" db="EMBL/GenBank/DDBJ databases">
        <authorList>
            <consortium name="DOE Joint Genome Institute"/>
            <person name="Kuo A."/>
            <person name="Tarkka M."/>
            <person name="Buscot F."/>
            <person name="Kohler A."/>
            <person name="Nagy L.G."/>
            <person name="Floudas D."/>
            <person name="Copeland A."/>
            <person name="Barry K.W."/>
            <person name="Cichocki N."/>
            <person name="Veneault-Fourrey C."/>
            <person name="LaButti K."/>
            <person name="Lindquist E.A."/>
            <person name="Lipzen A."/>
            <person name="Lundell T."/>
            <person name="Morin E."/>
            <person name="Murat C."/>
            <person name="Sun H."/>
            <person name="Tunlid A."/>
            <person name="Henrissat B."/>
            <person name="Grigoriev I.V."/>
            <person name="Hibbett D.S."/>
            <person name="Martin F."/>
            <person name="Nordberg H.P."/>
            <person name="Cantor M.N."/>
            <person name="Hua S.X."/>
        </authorList>
    </citation>
    <scope>NUCLEOTIDE SEQUENCE [LARGE SCALE GENOMIC DNA]</scope>
    <source>
        <strain evidence="1 2">F 1598</strain>
    </source>
</reference>
<reference evidence="2" key="2">
    <citation type="submission" date="2015-01" db="EMBL/GenBank/DDBJ databases">
        <title>Evolutionary Origins and Diversification of the Mycorrhizal Mutualists.</title>
        <authorList>
            <consortium name="DOE Joint Genome Institute"/>
            <consortium name="Mycorrhizal Genomics Consortium"/>
            <person name="Kohler A."/>
            <person name="Kuo A."/>
            <person name="Nagy L.G."/>
            <person name="Floudas D."/>
            <person name="Copeland A."/>
            <person name="Barry K.W."/>
            <person name="Cichocki N."/>
            <person name="Veneault-Fourrey C."/>
            <person name="LaButti K."/>
            <person name="Lindquist E.A."/>
            <person name="Lipzen A."/>
            <person name="Lundell T."/>
            <person name="Morin E."/>
            <person name="Murat C."/>
            <person name="Riley R."/>
            <person name="Ohm R."/>
            <person name="Sun H."/>
            <person name="Tunlid A."/>
            <person name="Henrissat B."/>
            <person name="Grigoriev I.V."/>
            <person name="Hibbett D.S."/>
            <person name="Martin F."/>
        </authorList>
    </citation>
    <scope>NUCLEOTIDE SEQUENCE [LARGE SCALE GENOMIC DNA]</scope>
    <source>
        <strain evidence="2">F 1598</strain>
    </source>
</reference>
<accession>A0A0C3CE99</accession>
<dbReference type="InParanoid" id="A0A0C3CE99"/>
<dbReference type="HOGENOM" id="CLU_2074027_0_0_1"/>
<protein>
    <submittedName>
        <fullName evidence="1">Uncharacterized protein</fullName>
    </submittedName>
</protein>
<sequence>MLPKQCMSFRRPFTFVWLFIKRSVDQRYLRKKAGTMHGPTRAVVVAAACSRRYICDYCRRVHAHSFMKLKPTPTFSGMQFVLDFIITEQLLDRSRRSQDGDAARDIQIYECTQRFCDGLVRERP</sequence>
<gene>
    <name evidence="1" type="ORF">PILCRDRAFT_814722</name>
</gene>
<organism evidence="1 2">
    <name type="scientific">Piloderma croceum (strain F 1598)</name>
    <dbReference type="NCBI Taxonomy" id="765440"/>
    <lineage>
        <taxon>Eukaryota</taxon>
        <taxon>Fungi</taxon>
        <taxon>Dikarya</taxon>
        <taxon>Basidiomycota</taxon>
        <taxon>Agaricomycotina</taxon>
        <taxon>Agaricomycetes</taxon>
        <taxon>Agaricomycetidae</taxon>
        <taxon>Atheliales</taxon>
        <taxon>Atheliaceae</taxon>
        <taxon>Piloderma</taxon>
    </lineage>
</organism>
<evidence type="ECO:0000313" key="1">
    <source>
        <dbReference type="EMBL" id="KIM88047.1"/>
    </source>
</evidence>
<dbReference type="Proteomes" id="UP000054166">
    <property type="component" value="Unassembled WGS sequence"/>
</dbReference>
<proteinExistence type="predicted"/>
<name>A0A0C3CE99_PILCF</name>
<dbReference type="AlphaFoldDB" id="A0A0C3CE99"/>
<keyword evidence="2" id="KW-1185">Reference proteome</keyword>
<evidence type="ECO:0000313" key="2">
    <source>
        <dbReference type="Proteomes" id="UP000054166"/>
    </source>
</evidence>